<feature type="compositionally biased region" description="Basic and acidic residues" evidence="1">
    <location>
        <begin position="41"/>
        <end position="52"/>
    </location>
</feature>
<feature type="region of interest" description="Disordered" evidence="1">
    <location>
        <begin position="41"/>
        <end position="84"/>
    </location>
</feature>
<proteinExistence type="predicted"/>
<evidence type="ECO:0000313" key="3">
    <source>
        <dbReference type="Proteomes" id="UP001518680"/>
    </source>
</evidence>
<keyword evidence="3" id="KW-1185">Reference proteome</keyword>
<evidence type="ECO:0008006" key="4">
    <source>
        <dbReference type="Google" id="ProtNLM"/>
    </source>
</evidence>
<dbReference type="Proteomes" id="UP001518680">
    <property type="component" value="Unassembled WGS sequence"/>
</dbReference>
<dbReference type="EMBL" id="JAACBX020000002">
    <property type="protein sequence ID" value="MBM0244601.1"/>
    <property type="molecule type" value="Genomic_DNA"/>
</dbReference>
<evidence type="ECO:0000256" key="1">
    <source>
        <dbReference type="SAM" id="MobiDB-lite"/>
    </source>
</evidence>
<gene>
    <name evidence="2" type="ORF">GWO63_010210</name>
</gene>
<name>A0ABS1Y873_9CORY</name>
<dbReference type="RefSeq" id="WP_200438680.1">
    <property type="nucleotide sequence ID" value="NZ_JAACBX020000002.1"/>
</dbReference>
<accession>A0ABS1Y873</accession>
<protein>
    <recommendedName>
        <fullName evidence="4">Lsr2 family protein</fullName>
    </recommendedName>
</protein>
<reference evidence="2 3" key="1">
    <citation type="submission" date="2021-01" db="EMBL/GenBank/DDBJ databases">
        <title>Complete genome sequences of Corynebacterium macginleyi strains isolated from infectious keratitis.</title>
        <authorList>
            <person name="Sagerfors S."/>
            <person name="Poehlein A."/>
            <person name="Soderquist B."/>
            <person name="Bruggemann H."/>
        </authorList>
    </citation>
    <scope>NUCLEOTIDE SEQUENCE [LARGE SCALE GENOMIC DNA]</scope>
    <source>
        <strain evidence="2 3">12T220</strain>
    </source>
</reference>
<evidence type="ECO:0000313" key="2">
    <source>
        <dbReference type="EMBL" id="MBM0244601.1"/>
    </source>
</evidence>
<comment type="caution">
    <text evidence="2">The sequence shown here is derived from an EMBL/GenBank/DDBJ whole genome shotgun (WGS) entry which is preliminary data.</text>
</comment>
<sequence length="109" mass="11686">MVTVTLAKYWNPEDVLLPPGSVVEVDDETAGWLDSCGAVRHETDHTAKKPESKPAPVEQEAEKPTAAPKGGDVPRPAKAAPIDNWRKYAEAQGIVTKGLSKKELIGATQ</sequence>
<organism evidence="2 3">
    <name type="scientific">Corynebacterium macginleyi</name>
    <dbReference type="NCBI Taxonomy" id="38290"/>
    <lineage>
        <taxon>Bacteria</taxon>
        <taxon>Bacillati</taxon>
        <taxon>Actinomycetota</taxon>
        <taxon>Actinomycetes</taxon>
        <taxon>Mycobacteriales</taxon>
        <taxon>Corynebacteriaceae</taxon>
        <taxon>Corynebacterium</taxon>
    </lineage>
</organism>